<dbReference type="EMBL" id="BHVO01000046">
    <property type="protein sequence ID" value="GCA71143.1"/>
    <property type="molecule type" value="Genomic_DNA"/>
</dbReference>
<organism evidence="1 2">
    <name type="scientific">Microcystis aeruginosa NIES-2519</name>
    <dbReference type="NCBI Taxonomy" id="2303981"/>
    <lineage>
        <taxon>Bacteria</taxon>
        <taxon>Bacillati</taxon>
        <taxon>Cyanobacteriota</taxon>
        <taxon>Cyanophyceae</taxon>
        <taxon>Oscillatoriophycideae</taxon>
        <taxon>Chroococcales</taxon>
        <taxon>Microcystaceae</taxon>
        <taxon>Microcystis</taxon>
    </lineage>
</organism>
<dbReference type="Proteomes" id="UP000323569">
    <property type="component" value="Unassembled WGS sequence"/>
</dbReference>
<comment type="caution">
    <text evidence="1">The sequence shown here is derived from an EMBL/GenBank/DDBJ whole genome shotgun (WGS) entry which is preliminary data.</text>
</comment>
<reference evidence="1 2" key="1">
    <citation type="submission" date="2018-09" db="EMBL/GenBank/DDBJ databases">
        <title>Evolutionary history of phycoerythrin pigmentation in the water bloom-forming cyanobacterium Microcystis aeruginosa.</title>
        <authorList>
            <person name="Tanabe Y."/>
            <person name="Tanabe Y."/>
            <person name="Yamaguchi H."/>
        </authorList>
    </citation>
    <scope>NUCLEOTIDE SEQUENCE [LARGE SCALE GENOMIC DNA]</scope>
    <source>
        <strain evidence="1 2">NIES-2519</strain>
    </source>
</reference>
<dbReference type="AlphaFoldDB" id="A0A5A5R4I3"/>
<protein>
    <submittedName>
        <fullName evidence="1">Uncharacterized protein</fullName>
    </submittedName>
</protein>
<evidence type="ECO:0000313" key="2">
    <source>
        <dbReference type="Proteomes" id="UP000323569"/>
    </source>
</evidence>
<name>A0A5A5R4I3_MICAE</name>
<evidence type="ECO:0000313" key="1">
    <source>
        <dbReference type="EMBL" id="GCA71143.1"/>
    </source>
</evidence>
<accession>A0A5A5R4I3</accession>
<proteinExistence type="predicted"/>
<sequence length="70" mass="8327">MILNLSPGNFPSYVSDYRLYWAICHNEWNVSQSFMEFEYKKYGYSPQLEFNARPISEAEFLEALYGDRSL</sequence>
<gene>
    <name evidence="1" type="ORF">MiYa_02682</name>
</gene>